<dbReference type="NCBIfam" id="TIGR02492">
    <property type="entry name" value="flgK_ends"/>
    <property type="match status" value="1"/>
</dbReference>
<sequence>MKRENAMLDMLKTGKYGVLANQQFLSTTSNNISNVNTTGYVRQDTQYYTSVIEWGIGESYTRRMYDQYVQRELYRDQASVNFYESYVSGMDSIDKMLTDDSMSISTCLNDYFDALQDAVQNPTSTASRRELLAELEVMTDRYQTLNYSITNQLHDVNSKIGDEVMEINDLVENIYIINKQIVGMSNQQSDIALQLQDKRDLLINQLSEHVDINVTVDTNGSYELYLSNGQVLMTSDVYAKISAETFIYDQNRLELKVAYSSNPAVKSGLTTAVGGSLGGLIQSTTEIRQTMRDLGQLALAFSDALNTQNKSGITLENKAGEDLITIKQPVAAVSSSANFAMNCTYIESLGENITACDYQVTFNSAGELSVYIVQNERNVLLTEGEDYVVETDPDTGALVLNMETHGIRLNFTGTEAAMAAEAQATGRVEFYVQPTMHAAYDIKMNATKPEDFAFASAVRTNTGTGNIGNAVISFEGMTLTSANMGVQINADGEPEFTAGAPVQIVIDDDGNYEVRDAAGNTLGTADKSCNGKNVFANTVWLDPALPEGYPGYEVSVTGTVSPRDTFNIELNFDGFSDNTNGIQMGLLQTASTVASSGRNKVSFTEGYSDLTASLGSALMSANNDLAASEAKCQQTEALYQSAAGVNLDEEAANLIRFQQSYTACSKIIAASQTVFDSLLSSF</sequence>
<evidence type="ECO:0000256" key="3">
    <source>
        <dbReference type="ARBA" id="ARBA00009677"/>
    </source>
</evidence>
<evidence type="ECO:0000256" key="5">
    <source>
        <dbReference type="ARBA" id="ARBA00022525"/>
    </source>
</evidence>
<dbReference type="PROSITE" id="PS00588">
    <property type="entry name" value="FLAGELLA_BB_ROD"/>
    <property type="match status" value="1"/>
</dbReference>
<protein>
    <recommendedName>
        <fullName evidence="4">Flagellar hook-associated protein 1</fullName>
    </recommendedName>
</protein>
<evidence type="ECO:0000259" key="9">
    <source>
        <dbReference type="Pfam" id="PF22638"/>
    </source>
</evidence>
<dbReference type="AlphaFoldDB" id="A0A9D9DBY4"/>
<dbReference type="GO" id="GO:0009424">
    <property type="term" value="C:bacterial-type flagellum hook"/>
    <property type="evidence" value="ECO:0007669"/>
    <property type="project" value="InterPro"/>
</dbReference>
<dbReference type="EMBL" id="JADINH010000057">
    <property type="protein sequence ID" value="MBO8415321.1"/>
    <property type="molecule type" value="Genomic_DNA"/>
</dbReference>
<comment type="subcellular location">
    <subcellularLocation>
        <location evidence="1">Bacterial flagellum</location>
    </subcellularLocation>
    <subcellularLocation>
        <location evidence="2">Secreted</location>
    </subcellularLocation>
</comment>
<name>A0A9D9DBY4_9GAMM</name>
<dbReference type="GO" id="GO:0044780">
    <property type="term" value="P:bacterial-type flagellum assembly"/>
    <property type="evidence" value="ECO:0007669"/>
    <property type="project" value="InterPro"/>
</dbReference>
<accession>A0A9D9DBY4</accession>
<comment type="caution">
    <text evidence="10">The sequence shown here is derived from an EMBL/GenBank/DDBJ whole genome shotgun (WGS) entry which is preliminary data.</text>
</comment>
<reference evidence="10" key="2">
    <citation type="journal article" date="2021" name="PeerJ">
        <title>Extensive microbial diversity within the chicken gut microbiome revealed by metagenomics and culture.</title>
        <authorList>
            <person name="Gilroy R."/>
            <person name="Ravi A."/>
            <person name="Getino M."/>
            <person name="Pursley I."/>
            <person name="Horton D.L."/>
            <person name="Alikhan N.F."/>
            <person name="Baker D."/>
            <person name="Gharbi K."/>
            <person name="Hall N."/>
            <person name="Watson M."/>
            <person name="Adriaenssens E.M."/>
            <person name="Foster-Nyarko E."/>
            <person name="Jarju S."/>
            <person name="Secka A."/>
            <person name="Antonio M."/>
            <person name="Oren A."/>
            <person name="Chaudhuri R.R."/>
            <person name="La Ragione R."/>
            <person name="Hildebrand F."/>
            <person name="Pallen M.J."/>
        </authorList>
    </citation>
    <scope>NUCLEOTIDE SEQUENCE</scope>
    <source>
        <strain evidence="10">17213</strain>
    </source>
</reference>
<evidence type="ECO:0000259" key="7">
    <source>
        <dbReference type="Pfam" id="PF00460"/>
    </source>
</evidence>
<keyword evidence="6" id="KW-0975">Bacterial flagellum</keyword>
<proteinExistence type="inferred from homology"/>
<gene>
    <name evidence="10" type="primary">flgK</name>
    <name evidence="10" type="ORF">IAB19_02945</name>
</gene>
<keyword evidence="5" id="KW-0964">Secreted</keyword>
<feature type="domain" description="Flagellar basal body rod protein N-terminal" evidence="7">
    <location>
        <begin position="20"/>
        <end position="40"/>
    </location>
</feature>
<dbReference type="PANTHER" id="PTHR30033">
    <property type="entry name" value="FLAGELLAR HOOK-ASSOCIATED PROTEIN 1"/>
    <property type="match status" value="1"/>
</dbReference>
<dbReference type="InterPro" id="IPR053927">
    <property type="entry name" value="FlgK_helical"/>
</dbReference>
<dbReference type="InterPro" id="IPR019776">
    <property type="entry name" value="Flagellar_basal_body_rod_CS"/>
</dbReference>
<keyword evidence="10" id="KW-0282">Flagellum</keyword>
<dbReference type="InterPro" id="IPR002371">
    <property type="entry name" value="FlgK"/>
</dbReference>
<evidence type="ECO:0000256" key="4">
    <source>
        <dbReference type="ARBA" id="ARBA00016244"/>
    </source>
</evidence>
<keyword evidence="10" id="KW-0966">Cell projection</keyword>
<feature type="domain" description="Flagellar basal-body/hook protein C-terminal" evidence="8">
    <location>
        <begin position="640"/>
        <end position="680"/>
    </location>
</feature>
<evidence type="ECO:0000256" key="6">
    <source>
        <dbReference type="ARBA" id="ARBA00023143"/>
    </source>
</evidence>
<keyword evidence="10" id="KW-0969">Cilium</keyword>
<dbReference type="Proteomes" id="UP000823631">
    <property type="component" value="Unassembled WGS sequence"/>
</dbReference>
<dbReference type="SUPFAM" id="SSF64518">
    <property type="entry name" value="Phase 1 flagellin"/>
    <property type="match status" value="2"/>
</dbReference>
<evidence type="ECO:0000313" key="11">
    <source>
        <dbReference type="Proteomes" id="UP000823631"/>
    </source>
</evidence>
<dbReference type="GO" id="GO:0005198">
    <property type="term" value="F:structural molecule activity"/>
    <property type="evidence" value="ECO:0007669"/>
    <property type="project" value="InterPro"/>
</dbReference>
<reference evidence="10" key="1">
    <citation type="submission" date="2020-10" db="EMBL/GenBank/DDBJ databases">
        <authorList>
            <person name="Gilroy R."/>
        </authorList>
    </citation>
    <scope>NUCLEOTIDE SEQUENCE</scope>
    <source>
        <strain evidence="10">17213</strain>
    </source>
</reference>
<dbReference type="PANTHER" id="PTHR30033:SF1">
    <property type="entry name" value="FLAGELLAR HOOK-ASSOCIATED PROTEIN 1"/>
    <property type="match status" value="1"/>
</dbReference>
<comment type="similarity">
    <text evidence="3">Belongs to the flagella basal body rod proteins family.</text>
</comment>
<dbReference type="Pfam" id="PF22638">
    <property type="entry name" value="FlgK_D1"/>
    <property type="match status" value="1"/>
</dbReference>
<dbReference type="PRINTS" id="PR01005">
    <property type="entry name" value="FLGHOOKAP1"/>
</dbReference>
<organism evidence="10 11">
    <name type="scientific">Candidatus Avisuccinivibrio stercorigallinarum</name>
    <dbReference type="NCBI Taxonomy" id="2840704"/>
    <lineage>
        <taxon>Bacteria</taxon>
        <taxon>Pseudomonadati</taxon>
        <taxon>Pseudomonadota</taxon>
        <taxon>Gammaproteobacteria</taxon>
        <taxon>Aeromonadales</taxon>
        <taxon>Succinivibrionaceae</taxon>
        <taxon>Succinivibrionaceae incertae sedis</taxon>
        <taxon>Candidatus Avisuccinivibrio</taxon>
    </lineage>
</organism>
<dbReference type="Pfam" id="PF00460">
    <property type="entry name" value="Flg_bb_rod"/>
    <property type="match status" value="1"/>
</dbReference>
<feature type="domain" description="Flagellar hook-associated protein FlgK helical" evidence="9">
    <location>
        <begin position="91"/>
        <end position="323"/>
    </location>
</feature>
<evidence type="ECO:0000256" key="2">
    <source>
        <dbReference type="ARBA" id="ARBA00004613"/>
    </source>
</evidence>
<dbReference type="GO" id="GO:0005576">
    <property type="term" value="C:extracellular region"/>
    <property type="evidence" value="ECO:0007669"/>
    <property type="project" value="UniProtKB-SubCell"/>
</dbReference>
<evidence type="ECO:0000313" key="10">
    <source>
        <dbReference type="EMBL" id="MBO8415321.1"/>
    </source>
</evidence>
<dbReference type="InterPro" id="IPR001444">
    <property type="entry name" value="Flag_bb_rod_N"/>
</dbReference>
<evidence type="ECO:0000256" key="1">
    <source>
        <dbReference type="ARBA" id="ARBA00004365"/>
    </source>
</evidence>
<dbReference type="InterPro" id="IPR010930">
    <property type="entry name" value="Flg_bb/hook_C_dom"/>
</dbReference>
<evidence type="ECO:0000259" key="8">
    <source>
        <dbReference type="Pfam" id="PF06429"/>
    </source>
</evidence>
<dbReference type="Pfam" id="PF06429">
    <property type="entry name" value="Flg_bbr_C"/>
    <property type="match status" value="1"/>
</dbReference>